<protein>
    <submittedName>
        <fullName evidence="4">Cellulose synthase operon protein YhjQ/BcsQ</fullName>
    </submittedName>
</protein>
<accession>A0ABT8BYN7</accession>
<keyword evidence="2" id="KW-0067">ATP-binding</keyword>
<dbReference type="PANTHER" id="PTHR43384:SF6">
    <property type="entry name" value="SEPTUM SITE-DETERMINING PROTEIN MIND HOMOLOG, CHLOROPLASTIC"/>
    <property type="match status" value="1"/>
</dbReference>
<evidence type="ECO:0000313" key="4">
    <source>
        <dbReference type="EMBL" id="MDN3612281.1"/>
    </source>
</evidence>
<dbReference type="InterPro" id="IPR011006">
    <property type="entry name" value="CheY-like_superfamily"/>
</dbReference>
<dbReference type="Pfam" id="PF01656">
    <property type="entry name" value="CbiA"/>
    <property type="match status" value="1"/>
</dbReference>
<dbReference type="InterPro" id="IPR027417">
    <property type="entry name" value="P-loop_NTPase"/>
</dbReference>
<dbReference type="Gene3D" id="3.40.50.2300">
    <property type="match status" value="1"/>
</dbReference>
<comment type="caution">
    <text evidence="4">The sequence shown here is derived from an EMBL/GenBank/DDBJ whole genome shotgun (WGS) entry which is preliminary data.</text>
</comment>
<dbReference type="SUPFAM" id="SSF52540">
    <property type="entry name" value="P-loop containing nucleoside triphosphate hydrolases"/>
    <property type="match status" value="1"/>
</dbReference>
<dbReference type="PANTHER" id="PTHR43384">
    <property type="entry name" value="SEPTUM SITE-DETERMINING PROTEIN MIND HOMOLOG, CHLOROPLASTIC-RELATED"/>
    <property type="match status" value="1"/>
</dbReference>
<dbReference type="EMBL" id="JAUFQC010000027">
    <property type="protein sequence ID" value="MDN3612281.1"/>
    <property type="molecule type" value="Genomic_DNA"/>
</dbReference>
<gene>
    <name evidence="4" type="ORF">QWZ16_22045</name>
</gene>
<dbReference type="RefSeq" id="WP_076588449.1">
    <property type="nucleotide sequence ID" value="NZ_JABEYA020000003.1"/>
</dbReference>
<organism evidence="4 5">
    <name type="scientific">Vibrio ostreicida</name>
    <dbReference type="NCBI Taxonomy" id="526588"/>
    <lineage>
        <taxon>Bacteria</taxon>
        <taxon>Pseudomonadati</taxon>
        <taxon>Pseudomonadota</taxon>
        <taxon>Gammaproteobacteria</taxon>
        <taxon>Vibrionales</taxon>
        <taxon>Vibrionaceae</taxon>
        <taxon>Vibrio</taxon>
    </lineage>
</organism>
<sequence length="387" mass="42164">MKTQSVSALVAFSPAMDHYSLSLAFAEQGITRLVEVSLDREQIIKQALMEDYGVIVLDVIALALEDAVDWVRDIVQRTGGRVVVIGNNDQIAFYREMLASGAVDYVVNPAAPDCFSSLNFAPPSPASHSGRVISVVGAKGGAGTSTLVASLARALNQRQQSVTMVDLDFSAGDLDLQFNVQGNEALVEMLQYPERLEPVVFERCGINIQSGLTLFTGYLPLDSAPFWPDKQALSHFSRDCLHNTDNLIFDIPAYSLRDQVGRSVLKSADVRIVVVEPTLASIRNAGQIIKGLAGGSEMNENKKTLIVVNHTKSNHASLIGLKEIHRTLGIDVDASVPFAPKHFLSCNSLGQSPLKGHRPFLNALNQLVHKVLDEPAMPSYRFWNRSA</sequence>
<dbReference type="Proteomes" id="UP001238540">
    <property type="component" value="Unassembled WGS sequence"/>
</dbReference>
<dbReference type="SUPFAM" id="SSF52172">
    <property type="entry name" value="CheY-like"/>
    <property type="match status" value="1"/>
</dbReference>
<keyword evidence="1" id="KW-0547">Nucleotide-binding</keyword>
<feature type="domain" description="CobQ/CobB/MinD/ParA nucleotide binding" evidence="3">
    <location>
        <begin position="133"/>
        <end position="337"/>
    </location>
</feature>
<keyword evidence="5" id="KW-1185">Reference proteome</keyword>
<name>A0ABT8BYN7_9VIBR</name>
<dbReference type="InterPro" id="IPR002586">
    <property type="entry name" value="CobQ/CobB/MinD/ParA_Nub-bd_dom"/>
</dbReference>
<evidence type="ECO:0000256" key="1">
    <source>
        <dbReference type="ARBA" id="ARBA00022741"/>
    </source>
</evidence>
<evidence type="ECO:0000313" key="5">
    <source>
        <dbReference type="Proteomes" id="UP001238540"/>
    </source>
</evidence>
<evidence type="ECO:0000259" key="3">
    <source>
        <dbReference type="Pfam" id="PF01656"/>
    </source>
</evidence>
<dbReference type="InterPro" id="IPR050625">
    <property type="entry name" value="ParA/MinD_ATPase"/>
</dbReference>
<proteinExistence type="predicted"/>
<reference evidence="5" key="1">
    <citation type="journal article" date="2019" name="Int. J. Syst. Evol. Microbiol.">
        <title>The Global Catalogue of Microorganisms (GCM) 10K type strain sequencing project: providing services to taxonomists for standard genome sequencing and annotation.</title>
        <authorList>
            <consortium name="The Broad Institute Genomics Platform"/>
            <consortium name="The Broad Institute Genome Sequencing Center for Infectious Disease"/>
            <person name="Wu L."/>
            <person name="Ma J."/>
        </authorList>
    </citation>
    <scope>NUCLEOTIDE SEQUENCE [LARGE SCALE GENOMIC DNA]</scope>
    <source>
        <strain evidence="5">CECT 7398</strain>
    </source>
</reference>
<dbReference type="Gene3D" id="3.40.50.300">
    <property type="entry name" value="P-loop containing nucleotide triphosphate hydrolases"/>
    <property type="match status" value="1"/>
</dbReference>
<evidence type="ECO:0000256" key="2">
    <source>
        <dbReference type="ARBA" id="ARBA00022840"/>
    </source>
</evidence>